<dbReference type="Gene3D" id="6.10.250.3080">
    <property type="match status" value="1"/>
</dbReference>
<dbReference type="GO" id="GO:0005829">
    <property type="term" value="C:cytosol"/>
    <property type="evidence" value="ECO:0007669"/>
    <property type="project" value="TreeGrafter"/>
</dbReference>
<dbReference type="InterPro" id="IPR022229">
    <property type="entry name" value="TPPII_Ig-like-2"/>
</dbReference>
<dbReference type="Ensembl" id="ENSUAMT00000029291.1">
    <property type="protein sequence ID" value="ENSUAMP00000026254.1"/>
    <property type="gene ID" value="ENSUAMG00000018525.1"/>
</dbReference>
<dbReference type="FunFam" id="2.20.25.690:FF:000002">
    <property type="entry name" value="Tripeptidyl peptidase 2"/>
    <property type="match status" value="1"/>
</dbReference>
<reference evidence="18" key="2">
    <citation type="submission" date="2025-08" db="UniProtKB">
        <authorList>
            <consortium name="Ensembl"/>
        </authorList>
    </citation>
    <scope>IDENTIFICATION</scope>
</reference>
<keyword evidence="19" id="KW-1185">Reference proteome</keyword>
<dbReference type="InterPro" id="IPR036852">
    <property type="entry name" value="Peptidase_S8/S53_dom_sf"/>
</dbReference>
<accession>A0A452S2R4</accession>
<evidence type="ECO:0000259" key="14">
    <source>
        <dbReference type="Pfam" id="PF12580"/>
    </source>
</evidence>
<dbReference type="InterPro" id="IPR046940">
    <property type="entry name" value="TPPII_Ig-like_sf"/>
</dbReference>
<dbReference type="EC" id="3.4.14.10" evidence="3"/>
<name>A0A452S2R4_URSAM</name>
<evidence type="ECO:0000256" key="8">
    <source>
        <dbReference type="ARBA" id="ARBA00022825"/>
    </source>
</evidence>
<dbReference type="Gene3D" id="1.25.40.710">
    <property type="match status" value="2"/>
</dbReference>
<dbReference type="PANTHER" id="PTHR43806:SF14">
    <property type="entry name" value="TRIPEPTIDYL-PEPTIDASE 2"/>
    <property type="match status" value="1"/>
</dbReference>
<feature type="compositionally biased region" description="Basic and acidic residues" evidence="12">
    <location>
        <begin position="977"/>
        <end position="992"/>
    </location>
</feature>
<dbReference type="GO" id="GO:0006508">
    <property type="term" value="P:proteolysis"/>
    <property type="evidence" value="ECO:0007669"/>
    <property type="project" value="UniProtKB-KW"/>
</dbReference>
<evidence type="ECO:0000256" key="3">
    <source>
        <dbReference type="ARBA" id="ARBA00012462"/>
    </source>
</evidence>
<dbReference type="InterPro" id="IPR046939">
    <property type="entry name" value="TPPII_C_sf"/>
</dbReference>
<evidence type="ECO:0000256" key="10">
    <source>
        <dbReference type="ARBA" id="ARBA00075739"/>
    </source>
</evidence>
<feature type="domain" description="Tripeptidyl-peptidase II galactose-binding" evidence="17">
    <location>
        <begin position="657"/>
        <end position="744"/>
    </location>
</feature>
<evidence type="ECO:0000256" key="5">
    <source>
        <dbReference type="ARBA" id="ARBA00022438"/>
    </source>
</evidence>
<dbReference type="Pfam" id="PF21223">
    <property type="entry name" value="TPPII_Ig-like-1"/>
    <property type="match status" value="1"/>
</dbReference>
<feature type="domain" description="Peptidase S8/S53" evidence="13">
    <location>
        <begin position="35"/>
        <end position="499"/>
    </location>
</feature>
<feature type="domain" description="Tripeptidyl peptidase II second Ig-like" evidence="14">
    <location>
        <begin position="780"/>
        <end position="942"/>
    </location>
</feature>
<dbReference type="InterPro" id="IPR048383">
    <property type="entry name" value="TPPII_Ig-like-1"/>
</dbReference>
<dbReference type="InterPro" id="IPR034051">
    <property type="entry name" value="TPP_II_domain"/>
</dbReference>
<dbReference type="InterPro" id="IPR022232">
    <property type="entry name" value="TPPII_C_art"/>
</dbReference>
<dbReference type="Pfam" id="PF12583">
    <property type="entry name" value="TPPII_C"/>
    <property type="match status" value="1"/>
</dbReference>
<evidence type="ECO:0000256" key="7">
    <source>
        <dbReference type="ARBA" id="ARBA00022801"/>
    </source>
</evidence>
<evidence type="ECO:0000256" key="11">
    <source>
        <dbReference type="PROSITE-ProRule" id="PRU01240"/>
    </source>
</evidence>
<feature type="domain" description="Tripeptidyl-peptidase II first Ig-like" evidence="16">
    <location>
        <begin position="521"/>
        <end position="633"/>
    </location>
</feature>
<gene>
    <name evidence="18" type="primary">TPP2</name>
</gene>
<feature type="active site" description="Charge relay system" evidence="11">
    <location>
        <position position="263"/>
    </location>
</feature>
<dbReference type="CDD" id="cd04857">
    <property type="entry name" value="Peptidases_S8_Tripeptidyl_Aminopeptidase_II"/>
    <property type="match status" value="1"/>
</dbReference>
<dbReference type="InterPro" id="IPR048384">
    <property type="entry name" value="TPPII_GBD"/>
</dbReference>
<evidence type="ECO:0000259" key="13">
    <source>
        <dbReference type="Pfam" id="PF00082"/>
    </source>
</evidence>
<dbReference type="Gene3D" id="3.40.50.200">
    <property type="entry name" value="Peptidase S8/S53 domain"/>
    <property type="match status" value="2"/>
</dbReference>
<dbReference type="InterPro" id="IPR000209">
    <property type="entry name" value="Peptidase_S8/S53_dom"/>
</dbReference>
<dbReference type="InterPro" id="IPR050131">
    <property type="entry name" value="Peptidase_S8_subtilisin-like"/>
</dbReference>
<dbReference type="InterPro" id="IPR015500">
    <property type="entry name" value="Peptidase_S8_subtilisin-rel"/>
</dbReference>
<feature type="region of interest" description="Disordered" evidence="12">
    <location>
        <begin position="972"/>
        <end position="992"/>
    </location>
</feature>
<dbReference type="PANTHER" id="PTHR43806">
    <property type="entry name" value="PEPTIDASE S8"/>
    <property type="match status" value="1"/>
</dbReference>
<comment type="catalytic activity">
    <reaction evidence="1">
        <text>Release of an N-terminal tripeptide from a polypeptide.</text>
        <dbReference type="EC" id="3.4.14.10"/>
    </reaction>
</comment>
<evidence type="ECO:0000256" key="4">
    <source>
        <dbReference type="ARBA" id="ARBA00020244"/>
    </source>
</evidence>
<proteinExistence type="inferred from homology"/>
<evidence type="ECO:0000256" key="9">
    <source>
        <dbReference type="ARBA" id="ARBA00032232"/>
    </source>
</evidence>
<evidence type="ECO:0000256" key="2">
    <source>
        <dbReference type="ARBA" id="ARBA00011073"/>
    </source>
</evidence>
<keyword evidence="5" id="KW-0031">Aminopeptidase</keyword>
<evidence type="ECO:0000259" key="17">
    <source>
        <dbReference type="Pfam" id="PF21316"/>
    </source>
</evidence>
<dbReference type="FunFam" id="3.40.50.200:FF:000009">
    <property type="entry name" value="tripeptidyl-peptidase 2 isoform X1"/>
    <property type="match status" value="1"/>
</dbReference>
<dbReference type="SUPFAM" id="SSF52743">
    <property type="entry name" value="Subtilisin-like"/>
    <property type="match status" value="1"/>
</dbReference>
<keyword evidence="6 11" id="KW-0645">Protease</keyword>
<evidence type="ECO:0000256" key="6">
    <source>
        <dbReference type="ARBA" id="ARBA00022670"/>
    </source>
</evidence>
<feature type="domain" description="Tripeptidyl peptidase II C-terminal" evidence="15">
    <location>
        <begin position="983"/>
        <end position="1041"/>
    </location>
</feature>
<dbReference type="Pfam" id="PF12580">
    <property type="entry name" value="TPPII"/>
    <property type="match status" value="1"/>
</dbReference>
<evidence type="ECO:0000256" key="1">
    <source>
        <dbReference type="ARBA" id="ARBA00001910"/>
    </source>
</evidence>
<dbReference type="GO" id="GO:0004177">
    <property type="term" value="F:aminopeptidase activity"/>
    <property type="evidence" value="ECO:0007669"/>
    <property type="project" value="UniProtKB-KW"/>
</dbReference>
<evidence type="ECO:0000313" key="18">
    <source>
        <dbReference type="Ensembl" id="ENSUAMP00000026254.1"/>
    </source>
</evidence>
<evidence type="ECO:0000313" key="19">
    <source>
        <dbReference type="Proteomes" id="UP000291022"/>
    </source>
</evidence>
<dbReference type="GO" id="GO:0004252">
    <property type="term" value="F:serine-type endopeptidase activity"/>
    <property type="evidence" value="ECO:0007669"/>
    <property type="project" value="UniProtKB-UniRule"/>
</dbReference>
<dbReference type="GeneTree" id="ENSGT00390000014623"/>
<comment type="similarity">
    <text evidence="2 11">Belongs to the peptidase S8 family.</text>
</comment>
<dbReference type="PROSITE" id="PS00138">
    <property type="entry name" value="SUBTILASE_SER"/>
    <property type="match status" value="1"/>
</dbReference>
<reference evidence="19" key="1">
    <citation type="submission" date="2016-06" db="EMBL/GenBank/DDBJ databases">
        <title>De novo assembly and RNA-Seq shows season-dependent expression and editing in black bear kidneys.</title>
        <authorList>
            <person name="Korstanje R."/>
            <person name="Srivastava A."/>
            <person name="Sarsani V.K."/>
            <person name="Sheehan S.M."/>
            <person name="Seger R.L."/>
            <person name="Barter M.E."/>
            <person name="Lindqvist C."/>
            <person name="Brody L.C."/>
            <person name="Mullikin J.C."/>
        </authorList>
    </citation>
    <scope>NUCLEOTIDE SEQUENCE [LARGE SCALE GENOMIC DNA]</scope>
</reference>
<reference evidence="18" key="3">
    <citation type="submission" date="2025-09" db="UniProtKB">
        <authorList>
            <consortium name="Ensembl"/>
        </authorList>
    </citation>
    <scope>IDENTIFICATION</scope>
</reference>
<dbReference type="AlphaFoldDB" id="A0A452S2R4"/>
<dbReference type="FunFam" id="3.40.50.200:FF:000003">
    <property type="entry name" value="Tripeptidyl peptidase 2"/>
    <property type="match status" value="1"/>
</dbReference>
<organism evidence="18 19">
    <name type="scientific">Ursus americanus</name>
    <name type="common">American black bear</name>
    <name type="synonym">Euarctos americanus</name>
    <dbReference type="NCBI Taxonomy" id="9643"/>
    <lineage>
        <taxon>Eukaryota</taxon>
        <taxon>Metazoa</taxon>
        <taxon>Chordata</taxon>
        <taxon>Craniata</taxon>
        <taxon>Vertebrata</taxon>
        <taxon>Euteleostomi</taxon>
        <taxon>Mammalia</taxon>
        <taxon>Eutheria</taxon>
        <taxon>Laurasiatheria</taxon>
        <taxon>Carnivora</taxon>
        <taxon>Caniformia</taxon>
        <taxon>Ursidae</taxon>
        <taxon>Ursus</taxon>
    </lineage>
</organism>
<feature type="active site" description="Charge relay system" evidence="11">
    <location>
        <position position="44"/>
    </location>
</feature>
<sequence>MATAAAEEPFPFHGLLPKKETGAASFLCRYPEYDGRGVLIAVLDTGVDPGAPGMQVTTDGKPKIIDIIDTTGSGDVNTATVVEPKDGEIVGLSGRVLKIPVSWTNPSGKYHIGIKNGYDFYPKALKERIQKERKEKIWDPVHRVALAEACRKQEEFDVANNCTSQANKLIKEELQSQVELLNSFEKKYSDPGPVYDCLVWHDGEAWRACIDSNEDGDLSKSTVLRNYKEAQEYGSFGTAEMLNYSVNIYDDGNLLSIVTSGAHGTHVASIAAGHFPEEPERNGVAPGAQILSIKIGDTRLSTMETGTGLIRAMIEVINHKCDLVNYSYGEATHWPNSGRICEVISEAVWKHNIIYVSSAGNNGPCLSTVGCPGGTTSSVIGVGAYVSPDMMVAEYSLREKLPANQYTWSSRGPSADGALGVSISAPGGAIASVPNWTLRGTQLMNGTSMSSPNACGGIALILSGLKANNVNYTVHSVRRALENTAVKADNIEVFAQGHGIIQVDKAYDYLVQNTSFANKLGFTVTVGNNRGIYLRDPVQVAAPSDHGVGIEPVFPENTENAEKISLQLHLALTSNSSWVQCPSHLELMNQCRHINIRVDPRGLREGLHYTEVCGYDIASPNAGPLFRVPITAVIPFMFIFRVNESSHYDLALTDVHFKPGQIRRHFIEVPEGATWAEVTVCSCSSEVSAKFVLHAVQLVKQRAYRSHEFYKFCSLPEKGTLTEAFPVLGGKAIEFCIARWWASLSDVNIDYTISFHGIVCTAPQLNIHASEGINRFDVQSSLKYEDLAPCITLKSWVQTLRPLSAKTKPLGSRDVLPNNRQLYEMILTYNFHQPKSGEVTPSCPLLCELLYESEFDSQLWIIFDQNKRQMGSGDAYPHQYSLKLEKGDYTIRLQIRHEQISDLERLKDLPFIVSHRLSNTLSLDIHENHSLALLGKKKSMTVLLTLNVYLKYSNIFMRDVIPVHYYLIPPPTKTKNGSKDKEKDSEKEKDLKEEFTEALRDLKIQWMTKLDSSDIYNELKETYPNYLPLYVARLHQLDAEKVGHKSTLVDALCRKGCALADHLLHAQDQDGAVSSDTEGREEERENTLDSVMETFWETTKWTDLFDNKVLTFAYKHALVHKLYGRGLKFATKLVEEKPTKENWKNCIQLMKLLGWTHCASFTENWLPIMYPPDYCVF</sequence>
<dbReference type="InterPro" id="IPR023828">
    <property type="entry name" value="Peptidase_S8_Ser-AS"/>
</dbReference>
<protein>
    <recommendedName>
        <fullName evidence="4">Tripeptidyl-peptidase 2</fullName>
        <ecNumber evidence="3">3.4.14.10</ecNumber>
    </recommendedName>
    <alternativeName>
        <fullName evidence="9">Tripeptidyl aminopeptidase</fullName>
    </alternativeName>
    <alternativeName>
        <fullName evidence="10">Tripeptidyl-peptidase II</fullName>
    </alternativeName>
</protein>
<dbReference type="Pfam" id="PF00082">
    <property type="entry name" value="Peptidase_S8"/>
    <property type="match status" value="1"/>
</dbReference>
<keyword evidence="8 11" id="KW-0720">Serine protease</keyword>
<feature type="active site" description="Charge relay system" evidence="11">
    <location>
        <position position="448"/>
    </location>
</feature>
<dbReference type="GO" id="GO:0008240">
    <property type="term" value="F:tripeptidyl-peptidase activity"/>
    <property type="evidence" value="ECO:0007669"/>
    <property type="project" value="UniProtKB-EC"/>
</dbReference>
<evidence type="ECO:0000256" key="12">
    <source>
        <dbReference type="SAM" id="MobiDB-lite"/>
    </source>
</evidence>
<evidence type="ECO:0000259" key="16">
    <source>
        <dbReference type="Pfam" id="PF21223"/>
    </source>
</evidence>
<keyword evidence="7 11" id="KW-0378">Hydrolase</keyword>
<dbReference type="PROSITE" id="PS00137">
    <property type="entry name" value="SUBTILASE_HIS"/>
    <property type="match status" value="1"/>
</dbReference>
<evidence type="ECO:0000259" key="15">
    <source>
        <dbReference type="Pfam" id="PF12583"/>
    </source>
</evidence>
<dbReference type="FunFam" id="2.60.40.3170:FF:000001">
    <property type="entry name" value="Tripeptidyl peptidase 2"/>
    <property type="match status" value="1"/>
</dbReference>
<dbReference type="Gene3D" id="2.60.40.3170">
    <property type="match status" value="1"/>
</dbReference>
<dbReference type="Proteomes" id="UP000291022">
    <property type="component" value="Unassembled WGS sequence"/>
</dbReference>
<dbReference type="PRINTS" id="PR00723">
    <property type="entry name" value="SUBTILISIN"/>
</dbReference>
<dbReference type="PROSITE" id="PS51892">
    <property type="entry name" value="SUBTILASE"/>
    <property type="match status" value="1"/>
</dbReference>
<dbReference type="InterPro" id="IPR022398">
    <property type="entry name" value="Peptidase_S8_His-AS"/>
</dbReference>
<dbReference type="Pfam" id="PF21316">
    <property type="entry name" value="TPPII_GBD"/>
    <property type="match status" value="1"/>
</dbReference>